<evidence type="ECO:0000313" key="3">
    <source>
        <dbReference type="Proteomes" id="UP000663760"/>
    </source>
</evidence>
<accession>A0A7I8LCS1</accession>
<gene>
    <name evidence="2" type="ORF">SI8410_14018124</name>
</gene>
<keyword evidence="3" id="KW-1185">Reference proteome</keyword>
<dbReference type="Proteomes" id="UP000663760">
    <property type="component" value="Chromosome 14"/>
</dbReference>
<name>A0A7I8LCS1_SPIIN</name>
<sequence>MVHPKIIRTSLCKAHSLVCMTTPCPTAGWPPVMWKGSGVRVPCRSPSQAARAPARGLLPDCASDLLAGLAGRRDPSPSAQETTVVQVQPDRRAKMKEPSFHYMA</sequence>
<dbReference type="AlphaFoldDB" id="A0A7I8LCS1"/>
<proteinExistence type="predicted"/>
<feature type="compositionally biased region" description="Basic and acidic residues" evidence="1">
    <location>
        <begin position="89"/>
        <end position="104"/>
    </location>
</feature>
<evidence type="ECO:0000256" key="1">
    <source>
        <dbReference type="SAM" id="MobiDB-lite"/>
    </source>
</evidence>
<evidence type="ECO:0000313" key="2">
    <source>
        <dbReference type="EMBL" id="CAA7407446.1"/>
    </source>
</evidence>
<reference evidence="2" key="1">
    <citation type="submission" date="2020-02" db="EMBL/GenBank/DDBJ databases">
        <authorList>
            <person name="Scholz U."/>
            <person name="Mascher M."/>
            <person name="Fiebig A."/>
        </authorList>
    </citation>
    <scope>NUCLEOTIDE SEQUENCE</scope>
</reference>
<protein>
    <submittedName>
        <fullName evidence="2">Uncharacterized protein</fullName>
    </submittedName>
</protein>
<feature type="region of interest" description="Disordered" evidence="1">
    <location>
        <begin position="69"/>
        <end position="104"/>
    </location>
</feature>
<dbReference type="EMBL" id="LR746277">
    <property type="protein sequence ID" value="CAA7407446.1"/>
    <property type="molecule type" value="Genomic_DNA"/>
</dbReference>
<organism evidence="2 3">
    <name type="scientific">Spirodela intermedia</name>
    <name type="common">Intermediate duckweed</name>
    <dbReference type="NCBI Taxonomy" id="51605"/>
    <lineage>
        <taxon>Eukaryota</taxon>
        <taxon>Viridiplantae</taxon>
        <taxon>Streptophyta</taxon>
        <taxon>Embryophyta</taxon>
        <taxon>Tracheophyta</taxon>
        <taxon>Spermatophyta</taxon>
        <taxon>Magnoliopsida</taxon>
        <taxon>Liliopsida</taxon>
        <taxon>Araceae</taxon>
        <taxon>Lemnoideae</taxon>
        <taxon>Spirodela</taxon>
    </lineage>
</organism>
<feature type="compositionally biased region" description="Polar residues" evidence="1">
    <location>
        <begin position="77"/>
        <end position="86"/>
    </location>
</feature>